<keyword evidence="2" id="KW-1185">Reference proteome</keyword>
<protein>
    <submittedName>
        <fullName evidence="1">Uncharacterized protein</fullName>
    </submittedName>
</protein>
<dbReference type="AlphaFoldDB" id="X7E4Y5"/>
<comment type="caution">
    <text evidence="1">The sequence shown here is derived from an EMBL/GenBank/DDBJ whole genome shotgun (WGS) entry which is preliminary data.</text>
</comment>
<reference evidence="1 2" key="1">
    <citation type="submission" date="2014-01" db="EMBL/GenBank/DDBJ databases">
        <title>Marinomonas ushuaiensis DSM 15871 Genome Sequencing.</title>
        <authorList>
            <person name="Lai Q."/>
            <person name="Shao Z.S."/>
        </authorList>
    </citation>
    <scope>NUCLEOTIDE SEQUENCE [LARGE SCALE GENOMIC DNA]</scope>
    <source>
        <strain evidence="1 2">DSM 15871</strain>
    </source>
</reference>
<evidence type="ECO:0000313" key="1">
    <source>
        <dbReference type="EMBL" id="ETX10238.1"/>
    </source>
</evidence>
<accession>X7E4Y5</accession>
<sequence length="47" mass="5149">MGFNRPRPKGRGRFGLVAMSRSLFNPWAAGGVSSSLALDRARKENTK</sequence>
<name>X7E4Y5_9GAMM</name>
<dbReference type="STRING" id="1122207.MUS1_04070"/>
<dbReference type="EMBL" id="JAMB01000010">
    <property type="protein sequence ID" value="ETX10238.1"/>
    <property type="molecule type" value="Genomic_DNA"/>
</dbReference>
<proteinExistence type="predicted"/>
<dbReference type="Proteomes" id="UP000054058">
    <property type="component" value="Unassembled WGS sequence"/>
</dbReference>
<evidence type="ECO:0000313" key="2">
    <source>
        <dbReference type="Proteomes" id="UP000054058"/>
    </source>
</evidence>
<gene>
    <name evidence="1" type="ORF">MUS1_04070</name>
</gene>
<organism evidence="1 2">
    <name type="scientific">Marinomonas ushuaiensis DSM 15871</name>
    <dbReference type="NCBI Taxonomy" id="1122207"/>
    <lineage>
        <taxon>Bacteria</taxon>
        <taxon>Pseudomonadati</taxon>
        <taxon>Pseudomonadota</taxon>
        <taxon>Gammaproteobacteria</taxon>
        <taxon>Oceanospirillales</taxon>
        <taxon>Oceanospirillaceae</taxon>
        <taxon>Marinomonas</taxon>
    </lineage>
</organism>